<evidence type="ECO:0000313" key="1">
    <source>
        <dbReference type="EMBL" id="OZI86671.1"/>
    </source>
</evidence>
<protein>
    <submittedName>
        <fullName evidence="1">Uncharacterized protein</fullName>
    </submittedName>
</protein>
<gene>
    <name evidence="1" type="ORF">CFN58_10055</name>
</gene>
<accession>A0A261WKE6</accession>
<dbReference type="Proteomes" id="UP000217163">
    <property type="component" value="Unassembled WGS sequence"/>
</dbReference>
<reference evidence="2" key="1">
    <citation type="journal article" date="2016" name="Sci. Rep.">
        <title>Genome analysis of the kiwifruit canker pathogen Pseudomonas syringae pv. actinidiae biovar 5.</title>
        <authorList>
            <person name="Fujikawa T."/>
            <person name="Sawada H."/>
        </authorList>
    </citation>
    <scope>NUCLEOTIDE SEQUENCE [LARGE SCALE GENOMIC DNA]</scope>
    <source>
        <strain evidence="2">MAFF 212061</strain>
    </source>
</reference>
<dbReference type="EMBL" id="NKQU01000439">
    <property type="protein sequence ID" value="OZI86671.1"/>
    <property type="molecule type" value="Genomic_DNA"/>
</dbReference>
<sequence length="110" mass="12353">MSLPVLQAPSVIEQINARLSAWQNRPISFFMRVAGCLGWVGQELAQHSTGQTRQHERTTEDSSQDIGITTGNACCTALSHRKIAPQETARHFFDSVGLFIQVRRYRVNEP</sequence>
<comment type="caution">
    <text evidence="1">The sequence shown here is derived from an EMBL/GenBank/DDBJ whole genome shotgun (WGS) entry which is preliminary data.</text>
</comment>
<proteinExistence type="predicted"/>
<organism evidence="1 2">
    <name type="scientific">Pseudomonas avellanae</name>
    <dbReference type="NCBI Taxonomy" id="46257"/>
    <lineage>
        <taxon>Bacteria</taxon>
        <taxon>Pseudomonadati</taxon>
        <taxon>Pseudomonadota</taxon>
        <taxon>Gammaproteobacteria</taxon>
        <taxon>Pseudomonadales</taxon>
        <taxon>Pseudomonadaceae</taxon>
        <taxon>Pseudomonas</taxon>
    </lineage>
</organism>
<evidence type="ECO:0000313" key="2">
    <source>
        <dbReference type="Proteomes" id="UP000217163"/>
    </source>
</evidence>
<dbReference type="AlphaFoldDB" id="A0A261WKE6"/>
<name>A0A261WKE6_9PSED</name>